<feature type="domain" description="AMP-dependent synthetase/ligase" evidence="4">
    <location>
        <begin position="30"/>
        <end position="108"/>
    </location>
</feature>
<dbReference type="Pfam" id="PF00501">
    <property type="entry name" value="AMP-binding"/>
    <property type="match status" value="2"/>
</dbReference>
<dbReference type="InterPro" id="IPR045851">
    <property type="entry name" value="AMP-bd_C_sf"/>
</dbReference>
<accession>A0A9D4V4N1</accession>
<dbReference type="PANTHER" id="PTHR24096:SF425">
    <property type="entry name" value="4-COUMARATE--COA LIGASE-LIKE 7"/>
    <property type="match status" value="1"/>
</dbReference>
<dbReference type="FunFam" id="3.30.300.30:FF:000007">
    <property type="entry name" value="4-coumarate--CoA ligase 2"/>
    <property type="match status" value="1"/>
</dbReference>
<dbReference type="AlphaFoldDB" id="A0A9D4V4N1"/>
<evidence type="ECO:0008006" key="8">
    <source>
        <dbReference type="Google" id="ProtNLM"/>
    </source>
</evidence>
<name>A0A9D4V4N1_ADICA</name>
<keyword evidence="3" id="KW-1133">Transmembrane helix</keyword>
<keyword evidence="3" id="KW-0472">Membrane</keyword>
<evidence type="ECO:0000259" key="4">
    <source>
        <dbReference type="Pfam" id="PF00501"/>
    </source>
</evidence>
<evidence type="ECO:0000256" key="1">
    <source>
        <dbReference type="ARBA" id="ARBA00006432"/>
    </source>
</evidence>
<evidence type="ECO:0000313" key="7">
    <source>
        <dbReference type="Proteomes" id="UP000886520"/>
    </source>
</evidence>
<dbReference type="GO" id="GO:0016207">
    <property type="term" value="F:4-coumarate-CoA ligase activity"/>
    <property type="evidence" value="ECO:0007669"/>
    <property type="project" value="UniProtKB-EC"/>
</dbReference>
<reference evidence="6 7" key="1">
    <citation type="submission" date="2021-01" db="EMBL/GenBank/DDBJ databases">
        <title>Adiantum capillus-veneris genome.</title>
        <authorList>
            <person name="Fang Y."/>
            <person name="Liao Q."/>
        </authorList>
    </citation>
    <scope>NUCLEOTIDE SEQUENCE [LARGE SCALE GENOMIC DNA]</scope>
    <source>
        <strain evidence="6">H3</strain>
        <tissue evidence="6">Leaf</tissue>
    </source>
</reference>
<feature type="domain" description="AMP-binding enzyme C-terminal" evidence="5">
    <location>
        <begin position="378"/>
        <end position="453"/>
    </location>
</feature>
<evidence type="ECO:0000313" key="6">
    <source>
        <dbReference type="EMBL" id="KAI5079573.1"/>
    </source>
</evidence>
<evidence type="ECO:0000256" key="2">
    <source>
        <dbReference type="ARBA" id="ARBA00022598"/>
    </source>
</evidence>
<sequence length="467" mass="51493">MATSCFDPNSFIYSSPRGPIHIPPDPDMFHNHIRSVARGLSSLGVRQHDVVLILSPNSVYFPVLFFAVISLGAVVTTVNPLCTPGEILKQIKDSKSKLVFTVPELAGKVENTALPVIYIDDCEPKSNPDFNQERHLKLLSEVIKMNFDPDFHQETDLTFLCIIPMFHVFGLSIVVYGQLLRGNTLITMPKFDFTLMLESIQKYRITNLPLVPPIMIALAKQDAVLRYDLSSVIEMVSGAAPVGKETLEEVYQRLKVPDLRQGYGMTETTGIVSVAILKTDKKNYATVGPLVSGMEAVVVDPSSGRRLPPNKQGELWVRGPNIMQSYLNNPEATALTLDGDGWLHTGDLGYIDDEGNLYIMDRLKELIKYKGLQVAPAELEALLLTHSEIVDAAVVPLPDNDAGEVPLAYVVRASGSSLSEQDVIRFVAAQVAPYKKVRGVKFIEAIPKSSAGKILRRELTQKLPSKL</sequence>
<proteinExistence type="inferred from homology"/>
<protein>
    <recommendedName>
        <fullName evidence="8">4-coumarate--CoA ligase</fullName>
    </recommendedName>
</protein>
<dbReference type="Proteomes" id="UP000886520">
    <property type="component" value="Chromosome 5"/>
</dbReference>
<feature type="transmembrane region" description="Helical" evidence="3">
    <location>
        <begin position="157"/>
        <end position="179"/>
    </location>
</feature>
<dbReference type="Gene3D" id="3.30.300.30">
    <property type="match status" value="1"/>
</dbReference>
<comment type="similarity">
    <text evidence="1">Belongs to the ATP-dependent AMP-binding enzyme family.</text>
</comment>
<dbReference type="InterPro" id="IPR025110">
    <property type="entry name" value="AMP-bd_C"/>
</dbReference>
<dbReference type="Pfam" id="PF13193">
    <property type="entry name" value="AMP-binding_C"/>
    <property type="match status" value="1"/>
</dbReference>
<keyword evidence="3" id="KW-0812">Transmembrane</keyword>
<comment type="caution">
    <text evidence="6">The sequence shown here is derived from an EMBL/GenBank/DDBJ whole genome shotgun (WGS) entry which is preliminary data.</text>
</comment>
<dbReference type="SUPFAM" id="SSF56801">
    <property type="entry name" value="Acetyl-CoA synthetase-like"/>
    <property type="match status" value="1"/>
</dbReference>
<dbReference type="OrthoDB" id="10253869at2759"/>
<dbReference type="Gene3D" id="3.40.50.980">
    <property type="match status" value="2"/>
</dbReference>
<feature type="transmembrane region" description="Helical" evidence="3">
    <location>
        <begin position="59"/>
        <end position="82"/>
    </location>
</feature>
<dbReference type="PANTHER" id="PTHR24096">
    <property type="entry name" value="LONG-CHAIN-FATTY-ACID--COA LIGASE"/>
    <property type="match status" value="1"/>
</dbReference>
<evidence type="ECO:0000259" key="5">
    <source>
        <dbReference type="Pfam" id="PF13193"/>
    </source>
</evidence>
<dbReference type="Gene3D" id="2.30.38.10">
    <property type="entry name" value="Luciferase, Domain 3"/>
    <property type="match status" value="1"/>
</dbReference>
<dbReference type="InterPro" id="IPR000873">
    <property type="entry name" value="AMP-dep_synth/lig_dom"/>
</dbReference>
<gene>
    <name evidence="6" type="ORF">GOP47_0005052</name>
</gene>
<keyword evidence="2" id="KW-0436">Ligase</keyword>
<keyword evidence="7" id="KW-1185">Reference proteome</keyword>
<organism evidence="6 7">
    <name type="scientific">Adiantum capillus-veneris</name>
    <name type="common">Maidenhair fern</name>
    <dbReference type="NCBI Taxonomy" id="13818"/>
    <lineage>
        <taxon>Eukaryota</taxon>
        <taxon>Viridiplantae</taxon>
        <taxon>Streptophyta</taxon>
        <taxon>Embryophyta</taxon>
        <taxon>Tracheophyta</taxon>
        <taxon>Polypodiopsida</taxon>
        <taxon>Polypodiidae</taxon>
        <taxon>Polypodiales</taxon>
        <taxon>Pteridineae</taxon>
        <taxon>Pteridaceae</taxon>
        <taxon>Vittarioideae</taxon>
        <taxon>Adiantum</taxon>
    </lineage>
</organism>
<evidence type="ECO:0000256" key="3">
    <source>
        <dbReference type="SAM" id="Phobius"/>
    </source>
</evidence>
<dbReference type="EMBL" id="JABFUD020000005">
    <property type="protein sequence ID" value="KAI5079573.1"/>
    <property type="molecule type" value="Genomic_DNA"/>
</dbReference>
<feature type="domain" description="AMP-dependent synthetase/ligase" evidence="4">
    <location>
        <begin position="135"/>
        <end position="327"/>
    </location>
</feature>